<evidence type="ECO:0000313" key="2">
    <source>
        <dbReference type="EMBL" id="GGO49280.1"/>
    </source>
</evidence>
<evidence type="ECO:0000313" key="3">
    <source>
        <dbReference type="Proteomes" id="UP000631535"/>
    </source>
</evidence>
<dbReference type="EMBL" id="BMMP01000007">
    <property type="protein sequence ID" value="GGO49280.1"/>
    <property type="molecule type" value="Genomic_DNA"/>
</dbReference>
<organism evidence="2 3">
    <name type="scientific">Streptomyces daqingensis</name>
    <dbReference type="NCBI Taxonomy" id="1472640"/>
    <lineage>
        <taxon>Bacteria</taxon>
        <taxon>Bacillati</taxon>
        <taxon>Actinomycetota</taxon>
        <taxon>Actinomycetes</taxon>
        <taxon>Kitasatosporales</taxon>
        <taxon>Streptomycetaceae</taxon>
        <taxon>Streptomyces</taxon>
    </lineage>
</organism>
<keyword evidence="3" id="KW-1185">Reference proteome</keyword>
<dbReference type="Pfam" id="PF22742">
    <property type="entry name" value="PspAB"/>
    <property type="match status" value="2"/>
</dbReference>
<proteinExistence type="predicted"/>
<name>A0ABQ2MAI8_9ACTN</name>
<protein>
    <submittedName>
        <fullName evidence="2">Uncharacterized protein</fullName>
    </submittedName>
</protein>
<feature type="region of interest" description="Disordered" evidence="1">
    <location>
        <begin position="69"/>
        <end position="107"/>
    </location>
</feature>
<dbReference type="Proteomes" id="UP000631535">
    <property type="component" value="Unassembled WGS sequence"/>
</dbReference>
<sequence length="229" mass="24109">MKTVGLLDALLGRSKPARPDLDQLFGLPAAAVTLQAGADLRPTGLGSVCFASVEGGAFKQVERDVRALLDADPPPGDPGGPSGNPDDTPPGNPGIPGDAPPAVHGDVPVEFSQDEYGYTWLLTRHGPLGTISLVNDLHAVNTLLAEGGFGPQLLCSVVGFRGAGDGDPRALALVYLYKRGTFYPFAPRPGQPEKRDSALELQVRGLLTDDLRMEPDLARWFPLWGAPGL</sequence>
<dbReference type="InterPro" id="IPR054383">
    <property type="entry name" value="PspAB-like"/>
</dbReference>
<reference evidence="3" key="1">
    <citation type="journal article" date="2019" name="Int. J. Syst. Evol. Microbiol.">
        <title>The Global Catalogue of Microorganisms (GCM) 10K type strain sequencing project: providing services to taxonomists for standard genome sequencing and annotation.</title>
        <authorList>
            <consortium name="The Broad Institute Genomics Platform"/>
            <consortium name="The Broad Institute Genome Sequencing Center for Infectious Disease"/>
            <person name="Wu L."/>
            <person name="Ma J."/>
        </authorList>
    </citation>
    <scope>NUCLEOTIDE SEQUENCE [LARGE SCALE GENOMIC DNA]</scope>
    <source>
        <strain evidence="3">CGMCC 4.7178</strain>
    </source>
</reference>
<accession>A0ABQ2MAI8</accession>
<evidence type="ECO:0000256" key="1">
    <source>
        <dbReference type="SAM" id="MobiDB-lite"/>
    </source>
</evidence>
<comment type="caution">
    <text evidence="2">The sequence shown here is derived from an EMBL/GenBank/DDBJ whole genome shotgun (WGS) entry which is preliminary data.</text>
</comment>
<gene>
    <name evidence="2" type="ORF">GCM10012287_26250</name>
</gene>